<comment type="caution">
    <text evidence="2">The sequence shown here is derived from an EMBL/GenBank/DDBJ whole genome shotgun (WGS) entry which is preliminary data.</text>
</comment>
<dbReference type="NCBIfam" id="TIGR01764">
    <property type="entry name" value="excise"/>
    <property type="match status" value="1"/>
</dbReference>
<protein>
    <submittedName>
        <fullName evidence="2">Excisionase family DNA binding protein</fullName>
    </submittedName>
</protein>
<proteinExistence type="predicted"/>
<dbReference type="RefSeq" id="WP_182847645.1">
    <property type="nucleotide sequence ID" value="NZ_BAAALP010000045.1"/>
</dbReference>
<dbReference type="AlphaFoldDB" id="A0A7W3QQU3"/>
<evidence type="ECO:0000313" key="2">
    <source>
        <dbReference type="EMBL" id="MBA8955678.1"/>
    </source>
</evidence>
<accession>A0A7W3QQU3</accession>
<dbReference type="GO" id="GO:0003677">
    <property type="term" value="F:DNA binding"/>
    <property type="evidence" value="ECO:0007669"/>
    <property type="project" value="InterPro"/>
</dbReference>
<evidence type="ECO:0000313" key="3">
    <source>
        <dbReference type="Proteomes" id="UP000572680"/>
    </source>
</evidence>
<evidence type="ECO:0000259" key="1">
    <source>
        <dbReference type="Pfam" id="PF12728"/>
    </source>
</evidence>
<dbReference type="Proteomes" id="UP000572680">
    <property type="component" value="Unassembled WGS sequence"/>
</dbReference>
<keyword evidence="3" id="KW-1185">Reference proteome</keyword>
<organism evidence="2 3">
    <name type="scientific">Actinomadura namibiensis</name>
    <dbReference type="NCBI Taxonomy" id="182080"/>
    <lineage>
        <taxon>Bacteria</taxon>
        <taxon>Bacillati</taxon>
        <taxon>Actinomycetota</taxon>
        <taxon>Actinomycetes</taxon>
        <taxon>Streptosporangiales</taxon>
        <taxon>Thermomonosporaceae</taxon>
        <taxon>Actinomadura</taxon>
    </lineage>
</organism>
<dbReference type="InterPro" id="IPR041657">
    <property type="entry name" value="HTH_17"/>
</dbReference>
<dbReference type="InterPro" id="IPR010093">
    <property type="entry name" value="SinI_DNA-bd"/>
</dbReference>
<sequence length="61" mass="7033">MNDLVLTVDEAAERLRVSRWTIYNLIRSNQLRTIRIGRRRLVPAEALAACLAEFMDMEEAA</sequence>
<dbReference type="EMBL" id="JACJIA010000012">
    <property type="protein sequence ID" value="MBA8955678.1"/>
    <property type="molecule type" value="Genomic_DNA"/>
</dbReference>
<gene>
    <name evidence="2" type="ORF">HNR61_007354</name>
</gene>
<reference evidence="2 3" key="1">
    <citation type="submission" date="2020-08" db="EMBL/GenBank/DDBJ databases">
        <title>Genomic Encyclopedia of Type Strains, Phase IV (KMG-IV): sequencing the most valuable type-strain genomes for metagenomic binning, comparative biology and taxonomic classification.</title>
        <authorList>
            <person name="Goeker M."/>
        </authorList>
    </citation>
    <scope>NUCLEOTIDE SEQUENCE [LARGE SCALE GENOMIC DNA]</scope>
    <source>
        <strain evidence="2 3">DSM 44197</strain>
    </source>
</reference>
<dbReference type="SUPFAM" id="SSF46955">
    <property type="entry name" value="Putative DNA-binding domain"/>
    <property type="match status" value="1"/>
</dbReference>
<name>A0A7W3QQU3_ACTNM</name>
<dbReference type="InterPro" id="IPR009061">
    <property type="entry name" value="DNA-bd_dom_put_sf"/>
</dbReference>
<feature type="domain" description="Helix-turn-helix" evidence="1">
    <location>
        <begin position="5"/>
        <end position="52"/>
    </location>
</feature>
<dbReference type="Pfam" id="PF12728">
    <property type="entry name" value="HTH_17"/>
    <property type="match status" value="1"/>
</dbReference>